<organism evidence="1 2">
    <name type="scientific">Blastomyces gilchristii (strain SLH14081)</name>
    <name type="common">Blastomyces dermatitidis</name>
    <dbReference type="NCBI Taxonomy" id="559298"/>
    <lineage>
        <taxon>Eukaryota</taxon>
        <taxon>Fungi</taxon>
        <taxon>Dikarya</taxon>
        <taxon>Ascomycota</taxon>
        <taxon>Pezizomycotina</taxon>
        <taxon>Eurotiomycetes</taxon>
        <taxon>Eurotiomycetidae</taxon>
        <taxon>Onygenales</taxon>
        <taxon>Ajellomycetaceae</taxon>
        <taxon>Blastomyces</taxon>
    </lineage>
</organism>
<reference evidence="2" key="1">
    <citation type="journal article" date="2015" name="PLoS Genet.">
        <title>The dynamic genome and transcriptome of the human fungal pathogen Blastomyces and close relative Emmonsia.</title>
        <authorList>
            <person name="Munoz J.F."/>
            <person name="Gauthier G.M."/>
            <person name="Desjardins C.A."/>
            <person name="Gallo J.E."/>
            <person name="Holder J."/>
            <person name="Sullivan T.D."/>
            <person name="Marty A.J."/>
            <person name="Carmen J.C."/>
            <person name="Chen Z."/>
            <person name="Ding L."/>
            <person name="Gujja S."/>
            <person name="Magrini V."/>
            <person name="Misas E."/>
            <person name="Mitreva M."/>
            <person name="Priest M."/>
            <person name="Saif S."/>
            <person name="Whiston E.A."/>
            <person name="Young S."/>
            <person name="Zeng Q."/>
            <person name="Goldman W.E."/>
            <person name="Mardis E.R."/>
            <person name="Taylor J.W."/>
            <person name="McEwen J.G."/>
            <person name="Clay O.K."/>
            <person name="Klein B.S."/>
            <person name="Cuomo C.A."/>
        </authorList>
    </citation>
    <scope>NUCLEOTIDE SEQUENCE [LARGE SCALE GENOMIC DNA]</scope>
    <source>
        <strain evidence="2">SLH14081</strain>
    </source>
</reference>
<dbReference type="AlphaFoldDB" id="A0A179UUC3"/>
<proteinExistence type="predicted"/>
<sequence length="128" mass="14374">MGGIRKEKFLAPSPIWEVDEVEGQAADISEGNAGVSNSVHCRTHVTCIGRIWARFADASALLVHSLHPPGSMECGYFDNIILNDLASYVPSKFQYHQQEHERQHQRHRTPAINGPELAESLKWNMLLI</sequence>
<dbReference type="EMBL" id="GG657458">
    <property type="protein sequence ID" value="OAT10002.1"/>
    <property type="molecule type" value="Genomic_DNA"/>
</dbReference>
<dbReference type="Proteomes" id="UP000002038">
    <property type="component" value="Unassembled WGS sequence"/>
</dbReference>
<protein>
    <submittedName>
        <fullName evidence="1">Uncharacterized protein</fullName>
    </submittedName>
</protein>
<evidence type="ECO:0000313" key="1">
    <source>
        <dbReference type="EMBL" id="OAT10002.1"/>
    </source>
</evidence>
<accession>A0A179UUC3</accession>
<evidence type="ECO:0000313" key="2">
    <source>
        <dbReference type="Proteomes" id="UP000002038"/>
    </source>
</evidence>
<dbReference type="KEGG" id="bgh:BDBG_05686"/>
<dbReference type="VEuPathDB" id="FungiDB:BDBG_05686"/>
<gene>
    <name evidence="1" type="ORF">BDBG_05686</name>
</gene>
<dbReference type="RefSeq" id="XP_002624178.1">
    <property type="nucleotide sequence ID" value="XM_002624132.2"/>
</dbReference>
<keyword evidence="2" id="KW-1185">Reference proteome</keyword>
<name>A0A179UUC3_BLAGS</name>
<dbReference type="GeneID" id="8509316"/>